<dbReference type="InterPro" id="IPR026444">
    <property type="entry name" value="Secre_tail"/>
</dbReference>
<evidence type="ECO:0000313" key="4">
    <source>
        <dbReference type="EMBL" id="MFD2568059.1"/>
    </source>
</evidence>
<dbReference type="NCBIfam" id="TIGR04183">
    <property type="entry name" value="Por_Secre_tail"/>
    <property type="match status" value="1"/>
</dbReference>
<dbReference type="InterPro" id="IPR000601">
    <property type="entry name" value="PKD_dom"/>
</dbReference>
<dbReference type="Pfam" id="PF18962">
    <property type="entry name" value="Por_Secre_tail"/>
    <property type="match status" value="1"/>
</dbReference>
<dbReference type="InterPro" id="IPR013783">
    <property type="entry name" value="Ig-like_fold"/>
</dbReference>
<feature type="domain" description="PKD" evidence="3">
    <location>
        <begin position="420"/>
        <end position="460"/>
    </location>
</feature>
<organism evidence="4 5">
    <name type="scientific">Pseudotenacibaculum haliotis</name>
    <dbReference type="NCBI Taxonomy" id="1862138"/>
    <lineage>
        <taxon>Bacteria</taxon>
        <taxon>Pseudomonadati</taxon>
        <taxon>Bacteroidota</taxon>
        <taxon>Flavobacteriia</taxon>
        <taxon>Flavobacteriales</taxon>
        <taxon>Flavobacteriaceae</taxon>
        <taxon>Pseudotenacibaculum</taxon>
    </lineage>
</organism>
<keyword evidence="5" id="KW-1185">Reference proteome</keyword>
<proteinExistence type="predicted"/>
<comment type="caution">
    <text evidence="4">The sequence shown here is derived from an EMBL/GenBank/DDBJ whole genome shotgun (WGS) entry which is preliminary data.</text>
</comment>
<dbReference type="InterPro" id="IPR011042">
    <property type="entry name" value="6-blade_b-propeller_TolB-like"/>
</dbReference>
<dbReference type="NCBIfam" id="TIGR02167">
    <property type="entry name" value="Liste_lipo_26"/>
    <property type="match status" value="2"/>
</dbReference>
<dbReference type="Gene3D" id="2.120.10.30">
    <property type="entry name" value="TolB, C-terminal domain"/>
    <property type="match status" value="1"/>
</dbReference>
<dbReference type="EMBL" id="JBHULH010000004">
    <property type="protein sequence ID" value="MFD2568059.1"/>
    <property type="molecule type" value="Genomic_DNA"/>
</dbReference>
<dbReference type="PROSITE" id="PS50093">
    <property type="entry name" value="PKD"/>
    <property type="match status" value="1"/>
</dbReference>
<dbReference type="Gene3D" id="2.60.40.10">
    <property type="entry name" value="Immunoglobulins"/>
    <property type="match status" value="1"/>
</dbReference>
<sequence length="757" mass="83282">MKKITLFAVVLLVCTTVFSQTGKVNNNWYFSSSTTPLGVTFNNPNGSPSVLTDSQAENEKAASSVSDSSGNLLFYFDGIKVRNKHHQVMPNGVLEHLPNTTNEIAEEAIIVPDITNNDRYYIFIAHNSYLNLTESGYYYSIVDMSLDSGNGDVVQNVGGPLLDANGLLSLTTNNGHKRLASYYNKVQNIIWITILDGFNRKILTYKMDSNGFSDIPVQVSSDVTFDQLSLTEGGMRISPDGSKIAMSLRLDPQNTSVKDAIIADFNTSTGAITNPKPITVTEVNDVEFSPDSQTLYLRGSSGLYSVPVSATTGPATNPAIPSLFLTRIQGRGSIQLGPDDKLYFNHIIGTAAKLGVIENPNNTITNLNIIGELLTLSATGGTNLTTLPQRVIDLGVRNELFITTWVVDSNDKSITIPTFSGETYNYTVEWGDGTISTNQTGDATHTFNDAGTYTVSISGTFPRIYFNHVIEKNSSSSITLNKDKIIAVNQWGTNQWTSMDNAFWGCSNLEVLDTKSPNLAFTTNLFGMFAYCSSMNQPLNNWDVSNITDMRFMFYYATSFNQPLDQWDVSNVTRMGFMFARATNFNQSLGNWDISNVSKMSGMLDSSGLSKVNYDATLIGWNNLPSLQIGVSVGAYELQYCSSIAVAARQNIQNTYGWYFSGDSNSCRSGVLEDTKAPQNISESLTVYPNPGTETIFVNYKKGTLKNYVFQIVDLSGRVILQNNENNKLDVSHLKKGIYILKVLGLKKQGSIRFIKE</sequence>
<feature type="signal peptide" evidence="2">
    <location>
        <begin position="1"/>
        <end position="19"/>
    </location>
</feature>
<feature type="chain" id="PRO_5046755108" evidence="2">
    <location>
        <begin position="20"/>
        <end position="757"/>
    </location>
</feature>
<dbReference type="InterPro" id="IPR005046">
    <property type="entry name" value="DUF285"/>
</dbReference>
<dbReference type="SUPFAM" id="SSF49299">
    <property type="entry name" value="PKD domain"/>
    <property type="match status" value="1"/>
</dbReference>
<dbReference type="Proteomes" id="UP001597508">
    <property type="component" value="Unassembled WGS sequence"/>
</dbReference>
<reference evidence="5" key="1">
    <citation type="journal article" date="2019" name="Int. J. Syst. Evol. Microbiol.">
        <title>The Global Catalogue of Microorganisms (GCM) 10K type strain sequencing project: providing services to taxonomists for standard genome sequencing and annotation.</title>
        <authorList>
            <consortium name="The Broad Institute Genomics Platform"/>
            <consortium name="The Broad Institute Genome Sequencing Center for Infectious Disease"/>
            <person name="Wu L."/>
            <person name="Ma J."/>
        </authorList>
    </citation>
    <scope>NUCLEOTIDE SEQUENCE [LARGE SCALE GENOMIC DNA]</scope>
    <source>
        <strain evidence="5">KCTC 52127</strain>
    </source>
</reference>
<name>A0ABW5LTY6_9FLAO</name>
<evidence type="ECO:0000256" key="1">
    <source>
        <dbReference type="ARBA" id="ARBA00022729"/>
    </source>
</evidence>
<accession>A0ABW5LTY6</accession>
<dbReference type="RefSeq" id="WP_379666761.1">
    <property type="nucleotide sequence ID" value="NZ_JBHULH010000004.1"/>
</dbReference>
<evidence type="ECO:0000313" key="5">
    <source>
        <dbReference type="Proteomes" id="UP001597508"/>
    </source>
</evidence>
<protein>
    <submittedName>
        <fullName evidence="4">BspA family leucine-rich repeat surface protein</fullName>
    </submittedName>
</protein>
<dbReference type="InterPro" id="IPR011889">
    <property type="entry name" value="Liste_lipo_26"/>
</dbReference>
<gene>
    <name evidence="4" type="ORF">ACFSRZ_11785</name>
</gene>
<dbReference type="CDD" id="cd00146">
    <property type="entry name" value="PKD"/>
    <property type="match status" value="1"/>
</dbReference>
<dbReference type="Pfam" id="PF03382">
    <property type="entry name" value="DUF285"/>
    <property type="match status" value="1"/>
</dbReference>
<evidence type="ECO:0000259" key="3">
    <source>
        <dbReference type="PROSITE" id="PS50093"/>
    </source>
</evidence>
<keyword evidence="1 2" id="KW-0732">Signal</keyword>
<evidence type="ECO:0000256" key="2">
    <source>
        <dbReference type="SAM" id="SignalP"/>
    </source>
</evidence>
<dbReference type="InterPro" id="IPR035986">
    <property type="entry name" value="PKD_dom_sf"/>
</dbReference>